<dbReference type="EMBL" id="CP073346">
    <property type="protein sequence ID" value="UTW08022.1"/>
    <property type="molecule type" value="Genomic_DNA"/>
</dbReference>
<organism evidence="1 2">
    <name type="scientific">Pseudomonas benzenivorans</name>
    <dbReference type="NCBI Taxonomy" id="556533"/>
    <lineage>
        <taxon>Bacteria</taxon>
        <taxon>Pseudomonadati</taxon>
        <taxon>Pseudomonadota</taxon>
        <taxon>Gammaproteobacteria</taxon>
        <taxon>Pseudomonadales</taxon>
        <taxon>Pseudomonadaceae</taxon>
        <taxon>Pseudomonas</taxon>
    </lineage>
</organism>
<keyword evidence="2" id="KW-1185">Reference proteome</keyword>
<sequence length="121" mass="13521">MLSKGQRLELFYEALKKAPRPSSPQESRATAARVLEQIENEHAPDGERKMTVPELEHRFNVPYGRGGVYIPLIDGEIHINATGATGYHDSNNGIPLYRLVLESADGTPFEPIPDFKYPFPS</sequence>
<dbReference type="Proteomes" id="UP001059672">
    <property type="component" value="Chromosome"/>
</dbReference>
<evidence type="ECO:0000313" key="2">
    <source>
        <dbReference type="Proteomes" id="UP001059672"/>
    </source>
</evidence>
<dbReference type="RefSeq" id="WP_255838617.1">
    <property type="nucleotide sequence ID" value="NZ_CP073346.1"/>
</dbReference>
<proteinExistence type="predicted"/>
<protein>
    <submittedName>
        <fullName evidence="1">Uncharacterized protein</fullName>
    </submittedName>
</protein>
<reference evidence="1" key="1">
    <citation type="submission" date="2021-04" db="EMBL/GenBank/DDBJ databases">
        <title>Oceanospirillales bacteria with DddD are important DMSP degraders in coastal seawater.</title>
        <authorList>
            <person name="Liu J."/>
        </authorList>
    </citation>
    <scope>NUCLEOTIDE SEQUENCE</scope>
    <source>
        <strain evidence="1">D13-4</strain>
    </source>
</reference>
<gene>
    <name evidence="1" type="ORF">KDW96_01420</name>
</gene>
<evidence type="ECO:0000313" key="1">
    <source>
        <dbReference type="EMBL" id="UTW08022.1"/>
    </source>
</evidence>
<name>A0ABY5H6T8_9PSED</name>
<accession>A0ABY5H6T8</accession>